<feature type="binding site" evidence="6">
    <location>
        <begin position="213"/>
        <end position="214"/>
    </location>
    <ligand>
        <name>substrate</name>
    </ligand>
</feature>
<dbReference type="PIRSF" id="PIRSF038994">
    <property type="entry name" value="NagA"/>
    <property type="match status" value="1"/>
</dbReference>
<keyword evidence="3 4" id="KW-0378">Hydrolase</keyword>
<evidence type="ECO:0000313" key="9">
    <source>
        <dbReference type="EMBL" id="HCO24143.1"/>
    </source>
</evidence>
<evidence type="ECO:0000256" key="6">
    <source>
        <dbReference type="PIRSR" id="PIRSR038994-2"/>
    </source>
</evidence>
<dbReference type="InterPro" id="IPR003764">
    <property type="entry name" value="GlcNAc_6-P_deAcase"/>
</dbReference>
<evidence type="ECO:0000313" key="10">
    <source>
        <dbReference type="Proteomes" id="UP000263642"/>
    </source>
</evidence>
<dbReference type="PANTHER" id="PTHR11113:SF14">
    <property type="entry name" value="N-ACETYLGLUCOSAMINE-6-PHOSPHATE DEACETYLASE"/>
    <property type="match status" value="1"/>
</dbReference>
<evidence type="ECO:0000256" key="1">
    <source>
        <dbReference type="ARBA" id="ARBA00010716"/>
    </source>
</evidence>
<keyword evidence="4" id="KW-0119">Carbohydrate metabolism</keyword>
<dbReference type="Proteomes" id="UP000263642">
    <property type="component" value="Unassembled WGS sequence"/>
</dbReference>
<evidence type="ECO:0000256" key="4">
    <source>
        <dbReference type="PIRNR" id="PIRNR038994"/>
    </source>
</evidence>
<dbReference type="InterPro" id="IPR006680">
    <property type="entry name" value="Amidohydro-rel"/>
</dbReference>
<dbReference type="PANTHER" id="PTHR11113">
    <property type="entry name" value="N-ACETYLGLUCOSAMINE-6-PHOSPHATE DEACETYLASE"/>
    <property type="match status" value="1"/>
</dbReference>
<comment type="similarity">
    <text evidence="1 4">Belongs to the metallo-dependent hydrolases superfamily. NagA family.</text>
</comment>
<evidence type="ECO:0000256" key="2">
    <source>
        <dbReference type="ARBA" id="ARBA00022723"/>
    </source>
</evidence>
<dbReference type="SUPFAM" id="SSF51556">
    <property type="entry name" value="Metallo-dependent hydrolases"/>
    <property type="match status" value="1"/>
</dbReference>
<sequence length="388" mass="41841">MELVGRRYDTYEAVCIKIKGEKISSIELLPDSEAAGLPFIAPAMFDLQINGYGGIWFNKPGLTSDEVCQVLEKHYQYGITRLCPTLITSSFEDYISGFTAIREACEENSWAQQMVPGCHLEGPYISPIQGPRGAHPLDQVRAADWDEFCRLQELSGNRIRLITLAPEVDNAIPFIKKAVASGVVVSIGHTAAEPEHIMEAVEAGAQLSTHLGNGAHGTLRRHPNYIWEQLGESRLMASIITDGHHLPASVVRTIIKTKGVENTIITCDASGLAGSPPGIYGEGSVKMEVLEDGPIVIAGQRQLLAGSGDETDTCVTTAIDMAGISLQESLDMAGLNPARLLGFEEISLEAGSRADLILFHYEGTGSRMNIQTTLAYGAVKYGTLLVNS</sequence>
<dbReference type="Pfam" id="PF01979">
    <property type="entry name" value="Amidohydro_1"/>
    <property type="match status" value="1"/>
</dbReference>
<comment type="caution">
    <text evidence="9">The sequence shown here is derived from an EMBL/GenBank/DDBJ whole genome shotgun (WGS) entry which is preliminary data.</text>
</comment>
<dbReference type="AlphaFoldDB" id="A0A3D3R5P9"/>
<reference evidence="9 10" key="1">
    <citation type="journal article" date="2018" name="Nat. Biotechnol.">
        <title>A standardized bacterial taxonomy based on genome phylogeny substantially revises the tree of life.</title>
        <authorList>
            <person name="Parks D.H."/>
            <person name="Chuvochina M."/>
            <person name="Waite D.W."/>
            <person name="Rinke C."/>
            <person name="Skarshewski A."/>
            <person name="Chaumeil P.A."/>
            <person name="Hugenholtz P."/>
        </authorList>
    </citation>
    <scope>NUCLEOTIDE SEQUENCE [LARGE SCALE GENOMIC DNA]</scope>
    <source>
        <strain evidence="9">UBA9375</strain>
    </source>
</reference>
<evidence type="ECO:0000259" key="8">
    <source>
        <dbReference type="Pfam" id="PF01979"/>
    </source>
</evidence>
<keyword evidence="2 7" id="KW-0479">Metal-binding</keyword>
<dbReference type="GO" id="GO:0006046">
    <property type="term" value="P:N-acetylglucosamine catabolic process"/>
    <property type="evidence" value="ECO:0007669"/>
    <property type="project" value="TreeGrafter"/>
</dbReference>
<name>A0A3D3R5P9_9PLAN</name>
<dbReference type="Gene3D" id="3.20.20.140">
    <property type="entry name" value="Metal-dependent hydrolases"/>
    <property type="match status" value="1"/>
</dbReference>
<feature type="binding site" evidence="6">
    <location>
        <position position="245"/>
    </location>
    <ligand>
        <name>substrate</name>
    </ligand>
</feature>
<gene>
    <name evidence="9" type="ORF">DIT97_14260</name>
</gene>
<dbReference type="InterPro" id="IPR032466">
    <property type="entry name" value="Metal_Hydrolase"/>
</dbReference>
<feature type="binding site" evidence="7">
    <location>
        <position position="189"/>
    </location>
    <ligand>
        <name>Zn(2+)</name>
        <dbReference type="ChEBI" id="CHEBI:29105"/>
    </ligand>
</feature>
<dbReference type="GO" id="GO:0046872">
    <property type="term" value="F:metal ion binding"/>
    <property type="evidence" value="ECO:0007669"/>
    <property type="project" value="UniProtKB-KW"/>
</dbReference>
<feature type="binding site" evidence="6">
    <location>
        <position position="134"/>
    </location>
    <ligand>
        <name>substrate</name>
    </ligand>
</feature>
<feature type="binding site" evidence="6">
    <location>
        <begin position="304"/>
        <end position="306"/>
    </location>
    <ligand>
        <name>substrate</name>
    </ligand>
</feature>
<evidence type="ECO:0000256" key="5">
    <source>
        <dbReference type="PIRSR" id="PIRSR038994-1"/>
    </source>
</evidence>
<feature type="binding site" evidence="6">
    <location>
        <position position="221"/>
    </location>
    <ligand>
        <name>substrate</name>
    </ligand>
</feature>
<evidence type="ECO:0000256" key="7">
    <source>
        <dbReference type="PIRSR" id="PIRSR038994-3"/>
    </source>
</evidence>
<feature type="binding site" evidence="7">
    <location>
        <position position="121"/>
    </location>
    <ligand>
        <name>Zn(2+)</name>
        <dbReference type="ChEBI" id="CHEBI:29105"/>
    </ligand>
</feature>
<feature type="binding site" evidence="7">
    <location>
        <position position="210"/>
    </location>
    <ligand>
        <name>Zn(2+)</name>
        <dbReference type="ChEBI" id="CHEBI:29105"/>
    </ligand>
</feature>
<dbReference type="EMBL" id="DQAY01000080">
    <property type="protein sequence ID" value="HCO24143.1"/>
    <property type="molecule type" value="Genomic_DNA"/>
</dbReference>
<dbReference type="GO" id="GO:0008448">
    <property type="term" value="F:N-acetylglucosamine-6-phosphate deacetylase activity"/>
    <property type="evidence" value="ECO:0007669"/>
    <property type="project" value="InterPro"/>
</dbReference>
<organism evidence="9 10">
    <name type="scientific">Gimesia maris</name>
    <dbReference type="NCBI Taxonomy" id="122"/>
    <lineage>
        <taxon>Bacteria</taxon>
        <taxon>Pseudomonadati</taxon>
        <taxon>Planctomycetota</taxon>
        <taxon>Planctomycetia</taxon>
        <taxon>Planctomycetales</taxon>
        <taxon>Planctomycetaceae</taxon>
        <taxon>Gimesia</taxon>
    </lineage>
</organism>
<proteinExistence type="inferred from homology"/>
<accession>A0A3D3R5P9</accession>
<feature type="domain" description="Amidohydrolase-related" evidence="8">
    <location>
        <begin position="40"/>
        <end position="377"/>
    </location>
</feature>
<protein>
    <submittedName>
        <fullName evidence="9">N-acetylglucosamine-6-phosphate deacetylase</fullName>
    </submittedName>
</protein>
<evidence type="ECO:0000256" key="3">
    <source>
        <dbReference type="ARBA" id="ARBA00022801"/>
    </source>
</evidence>
<feature type="active site" description="Proton donor/acceptor" evidence="5">
    <location>
        <position position="268"/>
    </location>
</feature>
<comment type="cofactor">
    <cofactor evidence="7">
        <name>a divalent metal cation</name>
        <dbReference type="ChEBI" id="CHEBI:60240"/>
    </cofactor>
    <text evidence="7">Binds 1 divalent metal cation per subunit.</text>
</comment>